<reference evidence="1 2" key="1">
    <citation type="journal article" date="2022" name="G3 (Bethesda)">
        <title>Whole-genome sequence and methylome profiling of the almond [Prunus dulcis (Mill.) D.A. Webb] cultivar 'Nonpareil'.</title>
        <authorList>
            <person name="D'Amico-Willman K.M."/>
            <person name="Ouma W.Z."/>
            <person name="Meulia T."/>
            <person name="Sideli G.M."/>
            <person name="Gradziel T.M."/>
            <person name="Fresnedo-Ramirez J."/>
        </authorList>
    </citation>
    <scope>NUCLEOTIDE SEQUENCE [LARGE SCALE GENOMIC DNA]</scope>
    <source>
        <strain evidence="1">Clone GOH B32 T37-40</strain>
    </source>
</reference>
<dbReference type="AlphaFoldDB" id="A0AAD5F3B6"/>
<evidence type="ECO:0000313" key="1">
    <source>
        <dbReference type="EMBL" id="KAI5351588.1"/>
    </source>
</evidence>
<sequence length="149" mass="17316">MIQDIVPHARRIGRPVYWRPYPKNFNQGEFPRGFKVLEFALFSGDGLQSTIEHIDRFMTQCAKIGHREALKLRLKPDVLISNLAKISQGPYESVPEYLGKFRKARVRCTVNMLEHEFAKLAQGGLSHDLRKKFKGIEFRDIYDLLLQVD</sequence>
<dbReference type="Proteomes" id="UP001054821">
    <property type="component" value="Chromosome 1"/>
</dbReference>
<accession>A0AAD5F3B6</accession>
<keyword evidence="2" id="KW-1185">Reference proteome</keyword>
<name>A0AAD5F3B6_PRUDU</name>
<protein>
    <submittedName>
        <fullName evidence="1">Uncharacterized protein</fullName>
    </submittedName>
</protein>
<organism evidence="1 2">
    <name type="scientific">Prunus dulcis</name>
    <name type="common">Almond</name>
    <name type="synonym">Amygdalus dulcis</name>
    <dbReference type="NCBI Taxonomy" id="3755"/>
    <lineage>
        <taxon>Eukaryota</taxon>
        <taxon>Viridiplantae</taxon>
        <taxon>Streptophyta</taxon>
        <taxon>Embryophyta</taxon>
        <taxon>Tracheophyta</taxon>
        <taxon>Spermatophyta</taxon>
        <taxon>Magnoliopsida</taxon>
        <taxon>eudicotyledons</taxon>
        <taxon>Gunneridae</taxon>
        <taxon>Pentapetalae</taxon>
        <taxon>rosids</taxon>
        <taxon>fabids</taxon>
        <taxon>Rosales</taxon>
        <taxon>Rosaceae</taxon>
        <taxon>Amygdaloideae</taxon>
        <taxon>Amygdaleae</taxon>
        <taxon>Prunus</taxon>
    </lineage>
</organism>
<gene>
    <name evidence="1" type="ORF">L3X38_004479</name>
</gene>
<dbReference type="EMBL" id="JAJFAZ020000001">
    <property type="protein sequence ID" value="KAI5351588.1"/>
    <property type="molecule type" value="Genomic_DNA"/>
</dbReference>
<comment type="caution">
    <text evidence="1">The sequence shown here is derived from an EMBL/GenBank/DDBJ whole genome shotgun (WGS) entry which is preliminary data.</text>
</comment>
<proteinExistence type="predicted"/>
<evidence type="ECO:0000313" key="2">
    <source>
        <dbReference type="Proteomes" id="UP001054821"/>
    </source>
</evidence>